<sequence length="283" mass="31451">MAAFDDKPKIDSTVAHVARRYNYWLGGKDNYAADRASGDRIAKAYPQVVVDARANRKWMHRVVRCLVAEHGVTQFLDVGVSLPVEPNVHQVAQGIDPAARVVYVDNDPLVMVHARALLTSTPEGATGYAEVDMHDTARMLAEAKDTLDFTRPVAVLFCAVLHFVDNDEQAYALVARTLESLPPGSYVAISNFTLDGVGLWRRWQIKRLMKKLPPDGQIRPRSRRQFTNFFSGLEIAAPGVRLVSDWRVDLAEPHERPAKRAYVYGAVAKKVALLPAAERSPPV</sequence>
<dbReference type="EMBL" id="CP126980">
    <property type="protein sequence ID" value="WIM95741.1"/>
    <property type="molecule type" value="Genomic_DNA"/>
</dbReference>
<evidence type="ECO:0000313" key="1">
    <source>
        <dbReference type="EMBL" id="WIM95741.1"/>
    </source>
</evidence>
<dbReference type="EC" id="2.1.1.-" evidence="1"/>
<dbReference type="Pfam" id="PF04672">
    <property type="entry name" value="Methyltransf_19"/>
    <property type="match status" value="1"/>
</dbReference>
<dbReference type="RefSeq" id="WP_284917053.1">
    <property type="nucleotide sequence ID" value="NZ_CP126980.1"/>
</dbReference>
<keyword evidence="1" id="KW-0808">Transferase</keyword>
<proteinExistence type="predicted"/>
<dbReference type="GO" id="GO:0032259">
    <property type="term" value="P:methylation"/>
    <property type="evidence" value="ECO:0007669"/>
    <property type="project" value="UniProtKB-KW"/>
</dbReference>
<keyword evidence="1" id="KW-0489">Methyltransferase</keyword>
<gene>
    <name evidence="1" type="ORF">ACTOB_007870</name>
</gene>
<organism evidence="1 2">
    <name type="scientific">Actinoplanes oblitus</name>
    <dbReference type="NCBI Taxonomy" id="3040509"/>
    <lineage>
        <taxon>Bacteria</taxon>
        <taxon>Bacillati</taxon>
        <taxon>Actinomycetota</taxon>
        <taxon>Actinomycetes</taxon>
        <taxon>Micromonosporales</taxon>
        <taxon>Micromonosporaceae</taxon>
        <taxon>Actinoplanes</taxon>
    </lineage>
</organism>
<dbReference type="InterPro" id="IPR029063">
    <property type="entry name" value="SAM-dependent_MTases_sf"/>
</dbReference>
<reference evidence="1 2" key="1">
    <citation type="submission" date="2023-06" db="EMBL/GenBank/DDBJ databases">
        <authorList>
            <person name="Yushchuk O."/>
            <person name="Binda E."/>
            <person name="Ruckert-Reed C."/>
            <person name="Fedorenko V."/>
            <person name="Kalinowski J."/>
            <person name="Marinelli F."/>
        </authorList>
    </citation>
    <scope>NUCLEOTIDE SEQUENCE [LARGE SCALE GENOMIC DNA]</scope>
    <source>
        <strain evidence="1 2">NRRL 3884</strain>
    </source>
</reference>
<dbReference type="Gene3D" id="3.40.50.150">
    <property type="entry name" value="Vaccinia Virus protein VP39"/>
    <property type="match status" value="1"/>
</dbReference>
<evidence type="ECO:0000313" key="2">
    <source>
        <dbReference type="Proteomes" id="UP001240150"/>
    </source>
</evidence>
<dbReference type="GO" id="GO:0008168">
    <property type="term" value="F:methyltransferase activity"/>
    <property type="evidence" value="ECO:0007669"/>
    <property type="project" value="UniProtKB-KW"/>
</dbReference>
<accession>A0ABY8WCZ1</accession>
<keyword evidence="2" id="KW-1185">Reference proteome</keyword>
<name>A0ABY8WCZ1_9ACTN</name>
<dbReference type="Proteomes" id="UP001240150">
    <property type="component" value="Chromosome"/>
</dbReference>
<dbReference type="PIRSF" id="PIRSF017393">
    <property type="entry name" value="MTase_SAV2177"/>
    <property type="match status" value="1"/>
</dbReference>
<dbReference type="SUPFAM" id="SSF53335">
    <property type="entry name" value="S-adenosyl-L-methionine-dependent methyltransferases"/>
    <property type="match status" value="1"/>
</dbReference>
<dbReference type="InterPro" id="IPR006764">
    <property type="entry name" value="SAM_dep_MeTrfase_SAV2177_type"/>
</dbReference>
<protein>
    <submittedName>
        <fullName evidence="1">SAM-dependent methyltransferase</fullName>
        <ecNumber evidence="1">2.1.1.-</ecNumber>
    </submittedName>
</protein>